<evidence type="ECO:0000256" key="7">
    <source>
        <dbReference type="RuleBase" id="RU000461"/>
    </source>
</evidence>
<dbReference type="GO" id="GO:0004497">
    <property type="term" value="F:monooxygenase activity"/>
    <property type="evidence" value="ECO:0007669"/>
    <property type="project" value="UniProtKB-KW"/>
</dbReference>
<evidence type="ECO:0000313" key="9">
    <source>
        <dbReference type="EMBL" id="KAJ9130964.1"/>
    </source>
</evidence>
<accession>A0AA38R0U9</accession>
<dbReference type="InterPro" id="IPR017972">
    <property type="entry name" value="Cyt_P450_CS"/>
</dbReference>
<dbReference type="InterPro" id="IPR050121">
    <property type="entry name" value="Cytochrome_P450_monoxygenase"/>
</dbReference>
<feature type="binding site" description="axial binding residue" evidence="6">
    <location>
        <position position="450"/>
    </location>
    <ligand>
        <name>heme</name>
        <dbReference type="ChEBI" id="CHEBI:30413"/>
    </ligand>
    <ligandPart>
        <name>Fe</name>
        <dbReference type="ChEBI" id="CHEBI:18248"/>
    </ligandPart>
</feature>
<organism evidence="9 10">
    <name type="scientific">Pleurostoma richardsiae</name>
    <dbReference type="NCBI Taxonomy" id="41990"/>
    <lineage>
        <taxon>Eukaryota</taxon>
        <taxon>Fungi</taxon>
        <taxon>Dikarya</taxon>
        <taxon>Ascomycota</taxon>
        <taxon>Pezizomycotina</taxon>
        <taxon>Sordariomycetes</taxon>
        <taxon>Sordariomycetidae</taxon>
        <taxon>Calosphaeriales</taxon>
        <taxon>Pleurostomataceae</taxon>
        <taxon>Pleurostoma</taxon>
    </lineage>
</organism>
<dbReference type="PANTHER" id="PTHR24305">
    <property type="entry name" value="CYTOCHROME P450"/>
    <property type="match status" value="1"/>
</dbReference>
<dbReference type="EMBL" id="JANBVO010000075">
    <property type="protein sequence ID" value="KAJ9130964.1"/>
    <property type="molecule type" value="Genomic_DNA"/>
</dbReference>
<comment type="cofactor">
    <cofactor evidence="1 6">
        <name>heme</name>
        <dbReference type="ChEBI" id="CHEBI:30413"/>
    </cofactor>
</comment>
<keyword evidence="8" id="KW-0472">Membrane</keyword>
<evidence type="ECO:0000313" key="10">
    <source>
        <dbReference type="Proteomes" id="UP001174694"/>
    </source>
</evidence>
<comment type="caution">
    <text evidence="9">The sequence shown here is derived from an EMBL/GenBank/DDBJ whole genome shotgun (WGS) entry which is preliminary data.</text>
</comment>
<evidence type="ECO:0000256" key="8">
    <source>
        <dbReference type="SAM" id="Phobius"/>
    </source>
</evidence>
<keyword evidence="7" id="KW-0560">Oxidoreductase</keyword>
<feature type="transmembrane region" description="Helical" evidence="8">
    <location>
        <begin position="14"/>
        <end position="32"/>
    </location>
</feature>
<evidence type="ECO:0000256" key="3">
    <source>
        <dbReference type="ARBA" id="ARBA00022617"/>
    </source>
</evidence>
<proteinExistence type="inferred from homology"/>
<dbReference type="GO" id="GO:0020037">
    <property type="term" value="F:heme binding"/>
    <property type="evidence" value="ECO:0007669"/>
    <property type="project" value="InterPro"/>
</dbReference>
<keyword evidence="8" id="KW-0812">Transmembrane</keyword>
<dbReference type="InterPro" id="IPR001128">
    <property type="entry name" value="Cyt_P450"/>
</dbReference>
<protein>
    <submittedName>
        <fullName evidence="9">Cytochrome P450</fullName>
    </submittedName>
</protein>
<dbReference type="PRINTS" id="PR00385">
    <property type="entry name" value="P450"/>
</dbReference>
<dbReference type="FunFam" id="1.10.630.10:FF:000050">
    <property type="entry name" value="Cytochrome P450 monooxygenase"/>
    <property type="match status" value="1"/>
</dbReference>
<sequence length="513" mass="58472">MHLNADLAFRVPSWIEYAVILGLYFWVSSLLVRYKRGLRSLPGPFLATFTNLWRLVDVARGHHHDTLIGLHQKYQSKLVRVGPNVVSVADPGAVRIIYGLKTGFTKTRFYTVQQNVSQGKPLENLFNTTREDFHATIRRPVASAYSMTTLLRYEPFVDNTSQVFLRRLNQLYADTGKVCDLGTWLQYYAFDVIGEMTFSKRLGFLETGSDVGGIIANLESRLNYFAWCGQIPILDKFLVKSPIALRAMSTNYAVKFTLGLVKDRMRHPSERVDFLDMFLRAKQEHPEVVDDRQVTSYSVTNVFAGSDTTAISLRSVIYHLLKNPEKLRKTVEEIDGVVQGRDCWQRPVTFAEANTMTYLQAVLKEAMRVHPAVGLLLERTVPREGCEIAGTWLPGGTTVGIDPWVLHQNTEVYGKDASNFRPERWLEADAETLKSMDRCSLVFGSGARTCIGRHISMLEMSKIIPQLLWAFEFELRDPKASWELYNMWFVKQSGLNVYIRKRSLPDGHLIIEG</sequence>
<evidence type="ECO:0000256" key="6">
    <source>
        <dbReference type="PIRSR" id="PIRSR602401-1"/>
    </source>
</evidence>
<keyword evidence="5 6" id="KW-0408">Iron</keyword>
<keyword evidence="10" id="KW-1185">Reference proteome</keyword>
<dbReference type="GO" id="GO:0005506">
    <property type="term" value="F:iron ion binding"/>
    <property type="evidence" value="ECO:0007669"/>
    <property type="project" value="InterPro"/>
</dbReference>
<dbReference type="PROSITE" id="PS00086">
    <property type="entry name" value="CYTOCHROME_P450"/>
    <property type="match status" value="1"/>
</dbReference>
<dbReference type="InterPro" id="IPR036396">
    <property type="entry name" value="Cyt_P450_sf"/>
</dbReference>
<dbReference type="Gene3D" id="1.10.630.10">
    <property type="entry name" value="Cytochrome P450"/>
    <property type="match status" value="1"/>
</dbReference>
<keyword evidence="4 6" id="KW-0479">Metal-binding</keyword>
<dbReference type="Pfam" id="PF00067">
    <property type="entry name" value="p450"/>
    <property type="match status" value="1"/>
</dbReference>
<reference evidence="9" key="1">
    <citation type="submission" date="2022-07" db="EMBL/GenBank/DDBJ databases">
        <title>Fungi with potential for degradation of polypropylene.</title>
        <authorList>
            <person name="Gostincar C."/>
        </authorList>
    </citation>
    <scope>NUCLEOTIDE SEQUENCE</scope>
    <source>
        <strain evidence="9">EXF-13308</strain>
    </source>
</reference>
<dbReference type="CDD" id="cd11060">
    <property type="entry name" value="CYP57A1-like"/>
    <property type="match status" value="1"/>
</dbReference>
<comment type="similarity">
    <text evidence="2 7">Belongs to the cytochrome P450 family.</text>
</comment>
<name>A0AA38R0U9_9PEZI</name>
<gene>
    <name evidence="9" type="ORF">NKR23_g11942</name>
</gene>
<dbReference type="GO" id="GO:0016705">
    <property type="term" value="F:oxidoreductase activity, acting on paired donors, with incorporation or reduction of molecular oxygen"/>
    <property type="evidence" value="ECO:0007669"/>
    <property type="project" value="InterPro"/>
</dbReference>
<evidence type="ECO:0000256" key="4">
    <source>
        <dbReference type="ARBA" id="ARBA00022723"/>
    </source>
</evidence>
<dbReference type="AlphaFoldDB" id="A0AA38R0U9"/>
<evidence type="ECO:0000256" key="1">
    <source>
        <dbReference type="ARBA" id="ARBA00001971"/>
    </source>
</evidence>
<dbReference type="Proteomes" id="UP001174694">
    <property type="component" value="Unassembled WGS sequence"/>
</dbReference>
<keyword evidence="7" id="KW-0503">Monooxygenase</keyword>
<evidence type="ECO:0000256" key="5">
    <source>
        <dbReference type="ARBA" id="ARBA00023004"/>
    </source>
</evidence>
<dbReference type="SUPFAM" id="SSF48264">
    <property type="entry name" value="Cytochrome P450"/>
    <property type="match status" value="1"/>
</dbReference>
<dbReference type="InterPro" id="IPR002401">
    <property type="entry name" value="Cyt_P450_E_grp-I"/>
</dbReference>
<keyword evidence="3 6" id="KW-0349">Heme</keyword>
<keyword evidence="8" id="KW-1133">Transmembrane helix</keyword>
<dbReference type="PANTHER" id="PTHR24305:SF232">
    <property type="entry name" value="P450, PUTATIVE (EUROFUNG)-RELATED"/>
    <property type="match status" value="1"/>
</dbReference>
<evidence type="ECO:0000256" key="2">
    <source>
        <dbReference type="ARBA" id="ARBA00010617"/>
    </source>
</evidence>
<dbReference type="PRINTS" id="PR00463">
    <property type="entry name" value="EP450I"/>
</dbReference>